<organism evidence="1 2">
    <name type="scientific">Nephila pilipes</name>
    <name type="common">Giant wood spider</name>
    <name type="synonym">Nephila maculata</name>
    <dbReference type="NCBI Taxonomy" id="299642"/>
    <lineage>
        <taxon>Eukaryota</taxon>
        <taxon>Metazoa</taxon>
        <taxon>Ecdysozoa</taxon>
        <taxon>Arthropoda</taxon>
        <taxon>Chelicerata</taxon>
        <taxon>Arachnida</taxon>
        <taxon>Araneae</taxon>
        <taxon>Araneomorphae</taxon>
        <taxon>Entelegynae</taxon>
        <taxon>Araneoidea</taxon>
        <taxon>Nephilidae</taxon>
        <taxon>Nephila</taxon>
    </lineage>
</organism>
<name>A0A8X6PH53_NEPPI</name>
<protein>
    <submittedName>
        <fullName evidence="1">Uncharacterized protein</fullName>
    </submittedName>
</protein>
<dbReference type="Proteomes" id="UP000887013">
    <property type="component" value="Unassembled WGS sequence"/>
</dbReference>
<keyword evidence="2" id="KW-1185">Reference proteome</keyword>
<dbReference type="AlphaFoldDB" id="A0A8X6PH53"/>
<gene>
    <name evidence="1" type="ORF">NPIL_140411</name>
</gene>
<dbReference type="EMBL" id="BMAW01069250">
    <property type="protein sequence ID" value="GFT68129.1"/>
    <property type="molecule type" value="Genomic_DNA"/>
</dbReference>
<accession>A0A8X6PH53</accession>
<proteinExistence type="predicted"/>
<evidence type="ECO:0000313" key="1">
    <source>
        <dbReference type="EMBL" id="GFT68129.1"/>
    </source>
</evidence>
<evidence type="ECO:0000313" key="2">
    <source>
        <dbReference type="Proteomes" id="UP000887013"/>
    </source>
</evidence>
<comment type="caution">
    <text evidence="1">The sequence shown here is derived from an EMBL/GenBank/DDBJ whole genome shotgun (WGS) entry which is preliminary data.</text>
</comment>
<sequence length="144" mass="16899">MDKQFLRFYATKTVPEIWLVTFISICSRIIYEDPFKRVSDDNRKRRSHPEDIFLTKIVETLLPLHRFWLRKAAQYICYSYHLDSSRAATSTHSETLIEFPSISCHRQGLPPNASSFPTSIEGSSRRHQALIARYLRESNFSVCR</sequence>
<reference evidence="1" key="1">
    <citation type="submission" date="2020-08" db="EMBL/GenBank/DDBJ databases">
        <title>Multicomponent nature underlies the extraordinary mechanical properties of spider dragline silk.</title>
        <authorList>
            <person name="Kono N."/>
            <person name="Nakamura H."/>
            <person name="Mori M."/>
            <person name="Yoshida Y."/>
            <person name="Ohtoshi R."/>
            <person name="Malay A.D."/>
            <person name="Moran D.A.P."/>
            <person name="Tomita M."/>
            <person name="Numata K."/>
            <person name="Arakawa K."/>
        </authorList>
    </citation>
    <scope>NUCLEOTIDE SEQUENCE</scope>
</reference>